<proteinExistence type="predicted"/>
<dbReference type="RefSeq" id="WP_349093533.1">
    <property type="nucleotide sequence ID" value="NZ_JBBNGJ010000018.1"/>
</dbReference>
<dbReference type="SUPFAM" id="SSF159894">
    <property type="entry name" value="YgaC/TfoX-N like"/>
    <property type="match status" value="1"/>
</dbReference>
<comment type="caution">
    <text evidence="2">The sequence shown here is derived from an EMBL/GenBank/DDBJ whole genome shotgun (WGS) entry which is preliminary data.</text>
</comment>
<dbReference type="EMBL" id="JBBNGJ010000018">
    <property type="protein sequence ID" value="MEQ2594011.1"/>
    <property type="molecule type" value="Genomic_DNA"/>
</dbReference>
<dbReference type="Proteomes" id="UP001494672">
    <property type="component" value="Unassembled WGS sequence"/>
</dbReference>
<name>A0ABV1ICR5_9FIRM</name>
<accession>A0ABV1ICR5</accession>
<gene>
    <name evidence="2" type="ORF">AAAU18_14015</name>
</gene>
<evidence type="ECO:0000313" key="2">
    <source>
        <dbReference type="EMBL" id="MEQ2594011.1"/>
    </source>
</evidence>
<protein>
    <submittedName>
        <fullName evidence="2">TfoX/Sxy family protein</fullName>
    </submittedName>
</protein>
<organism evidence="2 3">
    <name type="scientific">Coprococcus aceti</name>
    <dbReference type="NCBI Taxonomy" id="2981786"/>
    <lineage>
        <taxon>Bacteria</taxon>
        <taxon>Bacillati</taxon>
        <taxon>Bacillota</taxon>
        <taxon>Clostridia</taxon>
        <taxon>Lachnospirales</taxon>
        <taxon>Lachnospiraceae</taxon>
        <taxon>Coprococcus</taxon>
    </lineage>
</organism>
<dbReference type="InterPro" id="IPR007076">
    <property type="entry name" value="TfoX_N"/>
</dbReference>
<dbReference type="Pfam" id="PF04993">
    <property type="entry name" value="TfoX_N"/>
    <property type="match status" value="1"/>
</dbReference>
<dbReference type="Gene3D" id="3.30.1460.30">
    <property type="entry name" value="YgaC/TfoX-N like chaperone"/>
    <property type="match status" value="1"/>
</dbReference>
<keyword evidence="3" id="KW-1185">Reference proteome</keyword>
<evidence type="ECO:0000313" key="3">
    <source>
        <dbReference type="Proteomes" id="UP001494672"/>
    </source>
</evidence>
<sequence>MSKNKELADYIMDQLSDLGDIRNIPMMGGYIFYYKERIFGGIYGNGFLVKITEASKRYMPDSLPEPPYEGAKLMLPVTILDDKDALQIMVEEMYPELPERKTKKKKE</sequence>
<evidence type="ECO:0000259" key="1">
    <source>
        <dbReference type="Pfam" id="PF04993"/>
    </source>
</evidence>
<reference evidence="2 3" key="1">
    <citation type="submission" date="2024-04" db="EMBL/GenBank/DDBJ databases">
        <title>Human intestinal bacterial collection.</title>
        <authorList>
            <person name="Pauvert C."/>
            <person name="Hitch T.C.A."/>
            <person name="Clavel T."/>
        </authorList>
    </citation>
    <scope>NUCLEOTIDE SEQUENCE [LARGE SCALE GENOMIC DNA]</scope>
    <source>
        <strain evidence="2 3">CLA-AA-H181</strain>
    </source>
</reference>
<feature type="domain" description="TfoX N-terminal" evidence="1">
    <location>
        <begin position="13"/>
        <end position="91"/>
    </location>
</feature>